<dbReference type="GO" id="GO:0046872">
    <property type="term" value="F:metal ion binding"/>
    <property type="evidence" value="ECO:0007669"/>
    <property type="project" value="UniProtKB-KW"/>
</dbReference>
<feature type="signal peptide" evidence="3">
    <location>
        <begin position="1"/>
        <end position="17"/>
    </location>
</feature>
<dbReference type="Pfam" id="PF07687">
    <property type="entry name" value="M20_dimer"/>
    <property type="match status" value="1"/>
</dbReference>
<evidence type="ECO:0000313" key="6">
    <source>
        <dbReference type="Proteomes" id="UP000451233"/>
    </source>
</evidence>
<keyword evidence="2" id="KW-0479">Metal-binding</keyword>
<evidence type="ECO:0000313" key="5">
    <source>
        <dbReference type="EMBL" id="MXV14946.1"/>
    </source>
</evidence>
<keyword evidence="3" id="KW-0732">Signal</keyword>
<dbReference type="SUPFAM" id="SSF53187">
    <property type="entry name" value="Zn-dependent exopeptidases"/>
    <property type="match status" value="1"/>
</dbReference>
<sequence>MKKLLTILLFATAAVHAQSVKQLTSKKADAIEQQVIAWRRDFHEHPELGNHEDRTAAIIAKYLQSLGIAVKTGVAKTGVVGILKGGKPGPVVALRADMDGLPVVERTPLPFASKVKTTFNNQEAGAMHACGHDSHMAILMGVAQVLSSVKNDLKGTVKFIFQPAEEGPPFGEQGGAELMVKEGVMENPKVDVIFGLHINSQTEVGKITYRPGGTMAAVNDMQIIVKGKQAHGAYPWSSVDPIVVAAQIINNLQTVVSRNLDITQNPSVVTVGSIHAGNRSNIIPEQAEMMGTLRALSREDEKMIIARVKEVATKTAESAGAVAEVKIPFSVHYPVTYNDPALTEKMLPTLQATAGISNTVLKPAVTGAEDFSFYQEKVPGLFFFLGGMPKGQDPLKAPSHHTPDFFIDESGFTLGVKALCNLTLDYMQVK</sequence>
<dbReference type="Gene3D" id="3.40.630.10">
    <property type="entry name" value="Zn peptidases"/>
    <property type="match status" value="1"/>
</dbReference>
<feature type="chain" id="PRO_5029718385" evidence="3">
    <location>
        <begin position="18"/>
        <end position="430"/>
    </location>
</feature>
<dbReference type="InterPro" id="IPR002933">
    <property type="entry name" value="Peptidase_M20"/>
</dbReference>
<dbReference type="NCBIfam" id="TIGR01891">
    <property type="entry name" value="amidohydrolases"/>
    <property type="match status" value="1"/>
</dbReference>
<feature type="binding site" evidence="2">
    <location>
        <position position="166"/>
    </location>
    <ligand>
        <name>Mn(2+)</name>
        <dbReference type="ChEBI" id="CHEBI:29035"/>
        <label>2</label>
    </ligand>
</feature>
<organism evidence="5 6">
    <name type="scientific">Hufsiella ginkgonis</name>
    <dbReference type="NCBI Taxonomy" id="2695274"/>
    <lineage>
        <taxon>Bacteria</taxon>
        <taxon>Pseudomonadati</taxon>
        <taxon>Bacteroidota</taxon>
        <taxon>Sphingobacteriia</taxon>
        <taxon>Sphingobacteriales</taxon>
        <taxon>Sphingobacteriaceae</taxon>
        <taxon>Hufsiella</taxon>
    </lineage>
</organism>
<dbReference type="SUPFAM" id="SSF55031">
    <property type="entry name" value="Bacterial exopeptidase dimerisation domain"/>
    <property type="match status" value="1"/>
</dbReference>
<feature type="binding site" evidence="2">
    <location>
        <position position="197"/>
    </location>
    <ligand>
        <name>Mn(2+)</name>
        <dbReference type="ChEBI" id="CHEBI:29035"/>
        <label>2</label>
    </ligand>
</feature>
<dbReference type="PIRSF" id="PIRSF005962">
    <property type="entry name" value="Pept_M20D_amidohydro"/>
    <property type="match status" value="1"/>
</dbReference>
<keyword evidence="6" id="KW-1185">Reference proteome</keyword>
<comment type="caution">
    <text evidence="5">The sequence shown here is derived from an EMBL/GenBank/DDBJ whole genome shotgun (WGS) entry which is preliminary data.</text>
</comment>
<protein>
    <submittedName>
        <fullName evidence="5">Amidohydrolase</fullName>
    </submittedName>
</protein>
<evidence type="ECO:0000256" key="1">
    <source>
        <dbReference type="ARBA" id="ARBA00022801"/>
    </source>
</evidence>
<dbReference type="EMBL" id="WVHS01000001">
    <property type="protein sequence ID" value="MXV14946.1"/>
    <property type="molecule type" value="Genomic_DNA"/>
</dbReference>
<dbReference type="PANTHER" id="PTHR11014:SF63">
    <property type="entry name" value="METALLOPEPTIDASE, PUTATIVE (AFU_ORTHOLOGUE AFUA_6G09600)-RELATED"/>
    <property type="match status" value="1"/>
</dbReference>
<name>A0A7K1XWQ4_9SPHI</name>
<dbReference type="GO" id="GO:0019877">
    <property type="term" value="P:diaminopimelate biosynthetic process"/>
    <property type="evidence" value="ECO:0007669"/>
    <property type="project" value="UniProtKB-ARBA"/>
</dbReference>
<dbReference type="GO" id="GO:0050118">
    <property type="term" value="F:N-acetyldiaminopimelate deacetylase activity"/>
    <property type="evidence" value="ECO:0007669"/>
    <property type="project" value="UniProtKB-ARBA"/>
</dbReference>
<feature type="binding site" evidence="2">
    <location>
        <position position="401"/>
    </location>
    <ligand>
        <name>Mn(2+)</name>
        <dbReference type="ChEBI" id="CHEBI:29035"/>
        <label>2</label>
    </ligand>
</feature>
<dbReference type="FunFam" id="3.30.70.360:FF:000001">
    <property type="entry name" value="N-acetyldiaminopimelate deacetylase"/>
    <property type="match status" value="1"/>
</dbReference>
<dbReference type="PANTHER" id="PTHR11014">
    <property type="entry name" value="PEPTIDASE M20 FAMILY MEMBER"/>
    <property type="match status" value="1"/>
</dbReference>
<feature type="binding site" evidence="2">
    <location>
        <position position="132"/>
    </location>
    <ligand>
        <name>Mn(2+)</name>
        <dbReference type="ChEBI" id="CHEBI:29035"/>
        <label>2</label>
    </ligand>
</feature>
<dbReference type="Pfam" id="PF01546">
    <property type="entry name" value="Peptidase_M20"/>
    <property type="match status" value="1"/>
</dbReference>
<feature type="domain" description="Peptidase M20 dimerisation" evidence="4">
    <location>
        <begin position="221"/>
        <end position="317"/>
    </location>
</feature>
<feature type="binding site" evidence="2">
    <location>
        <position position="130"/>
    </location>
    <ligand>
        <name>Mn(2+)</name>
        <dbReference type="ChEBI" id="CHEBI:29035"/>
        <label>2</label>
    </ligand>
</feature>
<dbReference type="InterPro" id="IPR011650">
    <property type="entry name" value="Peptidase_M20_dimer"/>
</dbReference>
<keyword evidence="2" id="KW-0464">Manganese</keyword>
<dbReference type="RefSeq" id="WP_160905882.1">
    <property type="nucleotide sequence ID" value="NZ_WVHS01000001.1"/>
</dbReference>
<dbReference type="InterPro" id="IPR017439">
    <property type="entry name" value="Amidohydrolase"/>
</dbReference>
<dbReference type="Gene3D" id="3.30.70.360">
    <property type="match status" value="1"/>
</dbReference>
<evidence type="ECO:0000256" key="3">
    <source>
        <dbReference type="SAM" id="SignalP"/>
    </source>
</evidence>
<gene>
    <name evidence="5" type="ORF">GS398_06520</name>
</gene>
<evidence type="ECO:0000256" key="2">
    <source>
        <dbReference type="PIRSR" id="PIRSR005962-1"/>
    </source>
</evidence>
<proteinExistence type="predicted"/>
<dbReference type="Proteomes" id="UP000451233">
    <property type="component" value="Unassembled WGS sequence"/>
</dbReference>
<keyword evidence="1 5" id="KW-0378">Hydrolase</keyword>
<dbReference type="InterPro" id="IPR036264">
    <property type="entry name" value="Bact_exopeptidase_dim_dom"/>
</dbReference>
<accession>A0A7K1XWQ4</accession>
<dbReference type="AlphaFoldDB" id="A0A7K1XWQ4"/>
<reference evidence="5 6" key="1">
    <citation type="submission" date="2019-11" db="EMBL/GenBank/DDBJ databases">
        <title>Pedobacter sp. HMF7056 Genome sequencing and assembly.</title>
        <authorList>
            <person name="Kang H."/>
            <person name="Kim H."/>
            <person name="Joh K."/>
        </authorList>
    </citation>
    <scope>NUCLEOTIDE SEQUENCE [LARGE SCALE GENOMIC DNA]</scope>
    <source>
        <strain evidence="5 6">HMF7056</strain>
    </source>
</reference>
<evidence type="ECO:0000259" key="4">
    <source>
        <dbReference type="Pfam" id="PF07687"/>
    </source>
</evidence>
<comment type="cofactor">
    <cofactor evidence="2">
        <name>Mn(2+)</name>
        <dbReference type="ChEBI" id="CHEBI:29035"/>
    </cofactor>
    <text evidence="2">The Mn(2+) ion enhances activity.</text>
</comment>